<feature type="transmembrane region" description="Helical" evidence="6">
    <location>
        <begin position="352"/>
        <end position="372"/>
    </location>
</feature>
<dbReference type="InterPro" id="IPR036259">
    <property type="entry name" value="MFS_trans_sf"/>
</dbReference>
<protein>
    <submittedName>
        <fullName evidence="7">Caffeine resistance 5</fullName>
    </submittedName>
</protein>
<feature type="transmembrane region" description="Helical" evidence="6">
    <location>
        <begin position="316"/>
        <end position="340"/>
    </location>
</feature>
<keyword evidence="3 6" id="KW-1133">Transmembrane helix</keyword>
<gene>
    <name evidence="7" type="ORF">D0Z07_8218</name>
</gene>
<dbReference type="PANTHER" id="PTHR23502">
    <property type="entry name" value="MAJOR FACILITATOR SUPERFAMILY"/>
    <property type="match status" value="1"/>
</dbReference>
<proteinExistence type="predicted"/>
<dbReference type="PANTHER" id="PTHR23502:SF23">
    <property type="entry name" value="FLUCONAZOLE RESISTANCE PROTEIN 1"/>
    <property type="match status" value="1"/>
</dbReference>
<feature type="transmembrane region" description="Helical" evidence="6">
    <location>
        <begin position="509"/>
        <end position="528"/>
    </location>
</feature>
<evidence type="ECO:0000256" key="1">
    <source>
        <dbReference type="ARBA" id="ARBA00004141"/>
    </source>
</evidence>
<dbReference type="InterPro" id="IPR011701">
    <property type="entry name" value="MFS"/>
</dbReference>
<feature type="region of interest" description="Disordered" evidence="5">
    <location>
        <begin position="70"/>
        <end position="138"/>
    </location>
</feature>
<feature type="transmembrane region" description="Helical" evidence="6">
    <location>
        <begin position="606"/>
        <end position="622"/>
    </location>
</feature>
<keyword evidence="2 6" id="KW-0812">Transmembrane</keyword>
<evidence type="ECO:0000256" key="2">
    <source>
        <dbReference type="ARBA" id="ARBA00022692"/>
    </source>
</evidence>
<feature type="transmembrane region" description="Helical" evidence="6">
    <location>
        <begin position="468"/>
        <end position="488"/>
    </location>
</feature>
<accession>A0A9P6SQJ6</accession>
<feature type="transmembrane region" description="Helical" evidence="6">
    <location>
        <begin position="227"/>
        <end position="250"/>
    </location>
</feature>
<feature type="compositionally biased region" description="Acidic residues" evidence="5">
    <location>
        <begin position="92"/>
        <end position="104"/>
    </location>
</feature>
<feature type="transmembrane region" description="Helical" evidence="6">
    <location>
        <begin position="430"/>
        <end position="448"/>
    </location>
</feature>
<dbReference type="AlphaFoldDB" id="A0A9P6SQJ6"/>
<sequence length="637" mass="70255">MELFRESATGQILRYITGNRILLYPEEEAGFSWAPLVQFLSKSITSLLTNKFQNNLLANEDIPSESIEKAAEVPNENGTPGFEKRRKSGEESSNDEDGDDETEDPSPLSHVATAPDNEITHSRSRQSEAHSVLTRTSTGAYTRERFDVEQAIAAEKTKSAIIAPTKTADGTILVDWYTTDDPANPQNWASSKKGWVLLQLCAYSLAVYGASSMYVPGEQGVMDKFHVGATPAALGLAIYVLGYGIGPLLWAPLSEIASIGRNWVYIPTFFLFVILSIPTAVVDNYAGLLVLRFLTGFFGSPCLANGGASVGDMYSLLMLPVYLSGWTAACFWGPAIGPIIAGFAVQSKNWRWGLWEIVWLTAPILIVFLFAYPETSADNILRRRAQRLRKLTGHNNIKSKSEIDQEHLKASEVFLDAIIKPIEIMVKDPAVTFTNIYTSLTYGIYYSFFEAFPLVYPRIYHFNLGETGLCFITIGIACLIGVSGFLVYQFKYLIPDIKKNGLRAPEHRLVPALLGVVFLPAGYFMFGWTSRAGVHWIVSLIGVVILVAANYLIFQCIFVYLPLSYPKYAASLFAANDLSRSMFAAACVLFARPMFINLGVGGGVSLLAGLSCFGVVGMWFLWKYGAYLRSKSTFAQS</sequence>
<keyword evidence="8" id="KW-1185">Reference proteome</keyword>
<feature type="compositionally biased region" description="Basic and acidic residues" evidence="5">
    <location>
        <begin position="118"/>
        <end position="128"/>
    </location>
</feature>
<dbReference type="FunFam" id="1.20.1250.20:FF:000011">
    <property type="entry name" value="MFS multidrug transporter, putative"/>
    <property type="match status" value="1"/>
</dbReference>
<dbReference type="GO" id="GO:1990961">
    <property type="term" value="P:xenobiotic detoxification by transmembrane export across the plasma membrane"/>
    <property type="evidence" value="ECO:0007669"/>
    <property type="project" value="TreeGrafter"/>
</dbReference>
<dbReference type="SUPFAM" id="SSF103473">
    <property type="entry name" value="MFS general substrate transporter"/>
    <property type="match status" value="1"/>
</dbReference>
<evidence type="ECO:0000256" key="6">
    <source>
        <dbReference type="SAM" id="Phobius"/>
    </source>
</evidence>
<dbReference type="Proteomes" id="UP000785200">
    <property type="component" value="Unassembled WGS sequence"/>
</dbReference>
<comment type="caution">
    <text evidence="7">The sequence shown here is derived from an EMBL/GenBank/DDBJ whole genome shotgun (WGS) entry which is preliminary data.</text>
</comment>
<evidence type="ECO:0000313" key="8">
    <source>
        <dbReference type="Proteomes" id="UP000785200"/>
    </source>
</evidence>
<organism evidence="7 8">
    <name type="scientific">Hyphodiscus hymeniophilus</name>
    <dbReference type="NCBI Taxonomy" id="353542"/>
    <lineage>
        <taxon>Eukaryota</taxon>
        <taxon>Fungi</taxon>
        <taxon>Dikarya</taxon>
        <taxon>Ascomycota</taxon>
        <taxon>Pezizomycotina</taxon>
        <taxon>Leotiomycetes</taxon>
        <taxon>Helotiales</taxon>
        <taxon>Hyphodiscaceae</taxon>
        <taxon>Hyphodiscus</taxon>
    </lineage>
</organism>
<dbReference type="Gene3D" id="1.20.1250.20">
    <property type="entry name" value="MFS general substrate transporter like domains"/>
    <property type="match status" value="1"/>
</dbReference>
<feature type="transmembrane region" description="Helical" evidence="6">
    <location>
        <begin position="195"/>
        <end position="215"/>
    </location>
</feature>
<reference evidence="7" key="1">
    <citation type="submission" date="2019-07" db="EMBL/GenBank/DDBJ databases">
        <title>Hyphodiscus hymeniophilus genome sequencing and assembly.</title>
        <authorList>
            <person name="Kramer G."/>
            <person name="Nodwell J."/>
        </authorList>
    </citation>
    <scope>NUCLEOTIDE SEQUENCE</scope>
    <source>
        <strain evidence="7">ATCC 34498</strain>
    </source>
</reference>
<name>A0A9P6SQJ6_9HELO</name>
<comment type="subcellular location">
    <subcellularLocation>
        <location evidence="1">Membrane</location>
        <topology evidence="1">Multi-pass membrane protein</topology>
    </subcellularLocation>
</comment>
<evidence type="ECO:0000256" key="4">
    <source>
        <dbReference type="ARBA" id="ARBA00023136"/>
    </source>
</evidence>
<feature type="transmembrane region" description="Helical" evidence="6">
    <location>
        <begin position="534"/>
        <end position="561"/>
    </location>
</feature>
<dbReference type="OrthoDB" id="3357846at2759"/>
<keyword evidence="4 6" id="KW-0472">Membrane</keyword>
<dbReference type="GO" id="GO:0005886">
    <property type="term" value="C:plasma membrane"/>
    <property type="evidence" value="ECO:0007669"/>
    <property type="project" value="TreeGrafter"/>
</dbReference>
<evidence type="ECO:0000256" key="3">
    <source>
        <dbReference type="ARBA" id="ARBA00022989"/>
    </source>
</evidence>
<feature type="transmembrane region" description="Helical" evidence="6">
    <location>
        <begin position="262"/>
        <end position="279"/>
    </location>
</feature>
<evidence type="ECO:0000313" key="7">
    <source>
        <dbReference type="EMBL" id="KAG0646110.1"/>
    </source>
</evidence>
<dbReference type="Pfam" id="PF07690">
    <property type="entry name" value="MFS_1"/>
    <property type="match status" value="1"/>
</dbReference>
<evidence type="ECO:0000256" key="5">
    <source>
        <dbReference type="SAM" id="MobiDB-lite"/>
    </source>
</evidence>
<dbReference type="CDD" id="cd17323">
    <property type="entry name" value="MFS_Tpo1_MDR_like"/>
    <property type="match status" value="1"/>
</dbReference>
<dbReference type="EMBL" id="VNKQ01000016">
    <property type="protein sequence ID" value="KAG0646110.1"/>
    <property type="molecule type" value="Genomic_DNA"/>
</dbReference>
<dbReference type="GO" id="GO:0015244">
    <property type="term" value="F:fluconazole transmembrane transporter activity"/>
    <property type="evidence" value="ECO:0007669"/>
    <property type="project" value="TreeGrafter"/>
</dbReference>